<dbReference type="OrthoDB" id="6783086at2759"/>
<feature type="region of interest" description="Disordered" evidence="2">
    <location>
        <begin position="438"/>
        <end position="461"/>
    </location>
</feature>
<protein>
    <submittedName>
        <fullName evidence="3">Uncharacterized protein</fullName>
    </submittedName>
</protein>
<feature type="compositionally biased region" description="Basic and acidic residues" evidence="2">
    <location>
        <begin position="504"/>
        <end position="528"/>
    </location>
</feature>
<evidence type="ECO:0000313" key="4">
    <source>
        <dbReference type="Proteomes" id="UP001153636"/>
    </source>
</evidence>
<gene>
    <name evidence="3" type="ORF">PSYICH_LOCUS5738</name>
</gene>
<accession>A0A9P0CK69</accession>
<dbReference type="EMBL" id="OV651830">
    <property type="protein sequence ID" value="CAH1104877.1"/>
    <property type="molecule type" value="Genomic_DNA"/>
</dbReference>
<keyword evidence="1" id="KW-0175">Coiled coil</keyword>
<feature type="compositionally biased region" description="Basic and acidic residues" evidence="2">
    <location>
        <begin position="535"/>
        <end position="572"/>
    </location>
</feature>
<name>A0A9P0CK69_9CUCU</name>
<feature type="compositionally biased region" description="Acidic residues" evidence="2">
    <location>
        <begin position="612"/>
        <end position="621"/>
    </location>
</feature>
<evidence type="ECO:0000256" key="1">
    <source>
        <dbReference type="SAM" id="Coils"/>
    </source>
</evidence>
<evidence type="ECO:0000256" key="2">
    <source>
        <dbReference type="SAM" id="MobiDB-lite"/>
    </source>
</evidence>
<sequence length="722" mass="81972">MELSKGVCFFCSNTKIITKSAKTVIPDIKLFLNDSAIDQDQLNDIKPLKVCPMCYHKIHLLVKLDKNISSTAKNGTYNCTLCGSLDDIIKVNKWETFDKISSDFPVLAGNTNLVCSACLFSLDTRHFMKEKLISVYPNLRIEVKIPKFDDNITSHSTPISKKREKTSKSELKSFSIKSRTSDAEKRNLDVSSINIKPLSQQSTDIKLLEIVKQDQKFMNQVLIVKLQSSLEKKANFVKLETGTNVRRSRNSKDNKTQDIMEVEENNEFMESQVIKEVSKQRKNNKEVTDNITVTKDKSIMKDLRKKRSRIVEISSDSGEESKVDIKKKQFFKIKLNQKAKKSAKKEIQVKQKLTESIPEFKRNLSIKLEQMKMSEKNIRDEDTNVIESEDSIDLELKSDDDSLSPVRRIETEAANDSFDIVKPNQDEKIDISGIIDQLETSGDNETQSTEENTQTTNEDSENLDISVKAVTTKEKITEQNGLIKEKDSEKCDEIADKVTSLQEVKPDETDIEAVEKSESEENVNKNEEPNCDNEVMEKHESKETKNTEELHYYSDDTEKNSDVDENVTKDDVQIGESDEGATSKSEENSAVDENNVEEDTAQNGNDAKQDDLSQEVDNDSQENDKDQSTQESADVSLEDFIKISTQNSDEQKSETETDLEGFTTISELPIEDHQPVVVTLDSTQEEDEGDAGKRKRCDSVSDSNRPIKKLKRVTFDDDLRVD</sequence>
<organism evidence="3 4">
    <name type="scientific">Psylliodes chrysocephalus</name>
    <dbReference type="NCBI Taxonomy" id="3402493"/>
    <lineage>
        <taxon>Eukaryota</taxon>
        <taxon>Metazoa</taxon>
        <taxon>Ecdysozoa</taxon>
        <taxon>Arthropoda</taxon>
        <taxon>Hexapoda</taxon>
        <taxon>Insecta</taxon>
        <taxon>Pterygota</taxon>
        <taxon>Neoptera</taxon>
        <taxon>Endopterygota</taxon>
        <taxon>Coleoptera</taxon>
        <taxon>Polyphaga</taxon>
        <taxon>Cucujiformia</taxon>
        <taxon>Chrysomeloidea</taxon>
        <taxon>Chrysomelidae</taxon>
        <taxon>Galerucinae</taxon>
        <taxon>Alticini</taxon>
        <taxon>Psylliodes</taxon>
    </lineage>
</organism>
<evidence type="ECO:0000313" key="3">
    <source>
        <dbReference type="EMBL" id="CAH1104877.1"/>
    </source>
</evidence>
<feature type="compositionally biased region" description="Low complexity" evidence="2">
    <location>
        <begin position="443"/>
        <end position="457"/>
    </location>
</feature>
<feature type="region of interest" description="Disordered" evidence="2">
    <location>
        <begin position="498"/>
        <end position="709"/>
    </location>
</feature>
<dbReference type="Proteomes" id="UP001153636">
    <property type="component" value="Chromosome 18"/>
</dbReference>
<keyword evidence="4" id="KW-1185">Reference proteome</keyword>
<reference evidence="3" key="1">
    <citation type="submission" date="2022-01" db="EMBL/GenBank/DDBJ databases">
        <authorList>
            <person name="King R."/>
        </authorList>
    </citation>
    <scope>NUCLEOTIDE SEQUENCE</scope>
</reference>
<dbReference type="AlphaFoldDB" id="A0A9P0CK69"/>
<feature type="coiled-coil region" evidence="1">
    <location>
        <begin position="245"/>
        <end position="272"/>
    </location>
</feature>
<proteinExistence type="predicted"/>